<dbReference type="SUPFAM" id="SSF50341">
    <property type="entry name" value="CheW-like"/>
    <property type="match status" value="1"/>
</dbReference>
<dbReference type="SUPFAM" id="SSF55874">
    <property type="entry name" value="ATPase domain of HSP90 chaperone/DNA topoisomerase II/histidine kinase"/>
    <property type="match status" value="1"/>
</dbReference>
<dbReference type="Gene3D" id="1.10.287.560">
    <property type="entry name" value="Histidine kinase CheA-like, homodimeric domain"/>
    <property type="match status" value="1"/>
</dbReference>
<dbReference type="EC" id="2.7.13.3" evidence="2"/>
<evidence type="ECO:0000256" key="11">
    <source>
        <dbReference type="ARBA" id="ARBA00035100"/>
    </source>
</evidence>
<evidence type="ECO:0000256" key="7">
    <source>
        <dbReference type="ARBA" id="ARBA00022741"/>
    </source>
</evidence>
<evidence type="ECO:0000256" key="9">
    <source>
        <dbReference type="ARBA" id="ARBA00022840"/>
    </source>
</evidence>
<keyword evidence="5 12" id="KW-0597">Phosphoprotein</keyword>
<dbReference type="SMART" id="SM00387">
    <property type="entry name" value="HATPase_c"/>
    <property type="match status" value="1"/>
</dbReference>
<dbReference type="GO" id="GO:0005737">
    <property type="term" value="C:cytoplasm"/>
    <property type="evidence" value="ECO:0007669"/>
    <property type="project" value="InterPro"/>
</dbReference>
<dbReference type="PANTHER" id="PTHR43395">
    <property type="entry name" value="SENSOR HISTIDINE KINASE CHEA"/>
    <property type="match status" value="1"/>
</dbReference>
<evidence type="ECO:0000313" key="17">
    <source>
        <dbReference type="Proteomes" id="UP000291236"/>
    </source>
</evidence>
<dbReference type="Proteomes" id="UP000291236">
    <property type="component" value="Chromosome"/>
</dbReference>
<dbReference type="Gene3D" id="1.20.120.160">
    <property type="entry name" value="HPT domain"/>
    <property type="match status" value="1"/>
</dbReference>
<evidence type="ECO:0000259" key="15">
    <source>
        <dbReference type="PROSITE" id="PS50894"/>
    </source>
</evidence>
<organism evidence="16 17">
    <name type="scientific">Fluviispira sanaruensis</name>
    <dbReference type="NCBI Taxonomy" id="2493639"/>
    <lineage>
        <taxon>Bacteria</taxon>
        <taxon>Pseudomonadati</taxon>
        <taxon>Bdellovibrionota</taxon>
        <taxon>Oligoflexia</taxon>
        <taxon>Silvanigrellales</taxon>
        <taxon>Silvanigrellaceae</taxon>
        <taxon>Fluviispira</taxon>
    </lineage>
</organism>
<dbReference type="GO" id="GO:0005524">
    <property type="term" value="F:ATP binding"/>
    <property type="evidence" value="ECO:0007669"/>
    <property type="project" value="UniProtKB-KW"/>
</dbReference>
<dbReference type="InterPro" id="IPR004105">
    <property type="entry name" value="CheA-like_dim"/>
</dbReference>
<evidence type="ECO:0000259" key="14">
    <source>
        <dbReference type="PROSITE" id="PS50851"/>
    </source>
</evidence>
<dbReference type="SUPFAM" id="SSF47384">
    <property type="entry name" value="Homodimeric domain of signal transducing histidine kinase"/>
    <property type="match status" value="1"/>
</dbReference>
<dbReference type="InterPro" id="IPR037006">
    <property type="entry name" value="CheA-like_homodim_sf"/>
</dbReference>
<dbReference type="PANTHER" id="PTHR43395:SF10">
    <property type="entry name" value="CHEMOTAXIS PROTEIN CHEA"/>
    <property type="match status" value="1"/>
</dbReference>
<feature type="domain" description="HPt" evidence="15">
    <location>
        <begin position="12"/>
        <end position="115"/>
    </location>
</feature>
<accession>A0A4P2VPY6</accession>
<dbReference type="SMART" id="SM00260">
    <property type="entry name" value="CheW"/>
    <property type="match status" value="1"/>
</dbReference>
<dbReference type="AlphaFoldDB" id="A0A4P2VPY6"/>
<dbReference type="OrthoDB" id="5289430at2"/>
<evidence type="ECO:0000256" key="12">
    <source>
        <dbReference type="PROSITE-ProRule" id="PRU00110"/>
    </source>
</evidence>
<keyword evidence="10" id="KW-0902">Two-component regulatory system</keyword>
<evidence type="ECO:0000256" key="1">
    <source>
        <dbReference type="ARBA" id="ARBA00000085"/>
    </source>
</evidence>
<dbReference type="InterPro" id="IPR036641">
    <property type="entry name" value="HPT_dom_sf"/>
</dbReference>
<name>A0A4P2VPY6_FLUSA</name>
<evidence type="ECO:0000313" key="16">
    <source>
        <dbReference type="EMBL" id="BBH54314.1"/>
    </source>
</evidence>
<dbReference type="PROSITE" id="PS50894">
    <property type="entry name" value="HPT"/>
    <property type="match status" value="1"/>
</dbReference>
<dbReference type="KEGG" id="sbf:JCM31447_27780"/>
<dbReference type="PROSITE" id="PS50851">
    <property type="entry name" value="CHEW"/>
    <property type="match status" value="1"/>
</dbReference>
<evidence type="ECO:0000256" key="10">
    <source>
        <dbReference type="ARBA" id="ARBA00023012"/>
    </source>
</evidence>
<feature type="domain" description="Histidine kinase" evidence="13">
    <location>
        <begin position="193"/>
        <end position="431"/>
    </location>
</feature>
<keyword evidence="9" id="KW-0067">ATP-binding</keyword>
<keyword evidence="6" id="KW-0808">Transferase</keyword>
<evidence type="ECO:0000256" key="2">
    <source>
        <dbReference type="ARBA" id="ARBA00012438"/>
    </source>
</evidence>
<dbReference type="Pfam" id="PF02895">
    <property type="entry name" value="H-kinase_dim"/>
    <property type="match status" value="1"/>
</dbReference>
<dbReference type="InterPro" id="IPR051315">
    <property type="entry name" value="Bact_Chemotaxis_CheA"/>
</dbReference>
<dbReference type="FunFam" id="3.30.565.10:FF:000016">
    <property type="entry name" value="Chemotaxis protein CheA, putative"/>
    <property type="match status" value="1"/>
</dbReference>
<dbReference type="Pfam" id="PF02518">
    <property type="entry name" value="HATPase_c"/>
    <property type="match status" value="1"/>
</dbReference>
<dbReference type="SMART" id="SM01231">
    <property type="entry name" value="H-kinase_dim"/>
    <property type="match status" value="1"/>
</dbReference>
<evidence type="ECO:0000256" key="4">
    <source>
        <dbReference type="ARBA" id="ARBA00022500"/>
    </source>
</evidence>
<dbReference type="GO" id="GO:0006935">
    <property type="term" value="P:chemotaxis"/>
    <property type="evidence" value="ECO:0007669"/>
    <property type="project" value="UniProtKB-KW"/>
</dbReference>
<dbReference type="PRINTS" id="PR00344">
    <property type="entry name" value="BCTRLSENSOR"/>
</dbReference>
<dbReference type="InterPro" id="IPR008207">
    <property type="entry name" value="Sig_transdc_His_kin_Hpt_dom"/>
</dbReference>
<evidence type="ECO:0000256" key="5">
    <source>
        <dbReference type="ARBA" id="ARBA00022553"/>
    </source>
</evidence>
<keyword evidence="7" id="KW-0547">Nucleotide-binding</keyword>
<dbReference type="SUPFAM" id="SSF47226">
    <property type="entry name" value="Histidine-containing phosphotransfer domain, HPT domain"/>
    <property type="match status" value="1"/>
</dbReference>
<dbReference type="Pfam" id="PF01627">
    <property type="entry name" value="Hpt"/>
    <property type="match status" value="1"/>
</dbReference>
<gene>
    <name evidence="16" type="ORF">JCM31447_27780</name>
</gene>
<keyword evidence="8" id="KW-0418">Kinase</keyword>
<dbReference type="InterPro" id="IPR036061">
    <property type="entry name" value="CheW-like_dom_sf"/>
</dbReference>
<protein>
    <recommendedName>
        <fullName evidence="3">Chemotaxis protein CheA</fullName>
        <ecNumber evidence="2">2.7.13.3</ecNumber>
    </recommendedName>
</protein>
<dbReference type="InterPro" id="IPR003594">
    <property type="entry name" value="HATPase_dom"/>
</dbReference>
<dbReference type="InterPro" id="IPR036890">
    <property type="entry name" value="HATPase_C_sf"/>
</dbReference>
<evidence type="ECO:0000256" key="8">
    <source>
        <dbReference type="ARBA" id="ARBA00022777"/>
    </source>
</evidence>
<sequence length="585" mass="66037">MVKKSSKSNKNDDNIDNEMHKIFFQEAAVNCEESEKNYLAMSTDPTNETIEQAMRLSHNLKGSAKAVGFYDISDILHNVEEVLLLFKNNLIGFSQEFITLLLECNDRVKYIVEKLKNDPSYKANYEDILLKINEYKTKSPSLPVDNVLVDDITFLDEVEIEKKENVEEIVLNTTKRKAKKIEDADEMIRVSIGKVNQLQEYIGELVILESMLKEQLKIDSSNALKNLFRQMDKITKEVQDNVMSLRLVPILPVFQKLMRTSRDISIEINKKIITEFNGDNTEIDKSILDEISDPLIHMMRNAIDHGIENAEERAAKGKDPEGKITVSAMHEGRFLVIKFADDGKGLDPALIKQKAIEKGLIDKDTILSTDKCFDLIFLPGFSTKAITTDISGRGFGMDIVKNNIENIGGNIQIISEINKGTEFIIRIPLSIGILDAFIVQVKEEKYVIPVQQVRESISFKKSNINHVQGLGDILTLREEEIPIYHLGYGLSTPKYQQNTNEEKVIMILQNRDKKLGVVVDNIINIQSVVTKTFGDELRCEQGITGGVILGDGIPVPIIEIADLIEGNEFKKNIAKFSSNNSQKDN</sequence>
<comment type="function">
    <text evidence="11">Involved in the transmission of sensory signals from the chemoreceptors to the flagellar motors. CheA is autophosphorylated; it can transfer its phosphate group to either CheB or CheY.</text>
</comment>
<evidence type="ECO:0000256" key="3">
    <source>
        <dbReference type="ARBA" id="ARBA00021495"/>
    </source>
</evidence>
<evidence type="ECO:0000256" key="6">
    <source>
        <dbReference type="ARBA" id="ARBA00022679"/>
    </source>
</evidence>
<dbReference type="GO" id="GO:0000155">
    <property type="term" value="F:phosphorelay sensor kinase activity"/>
    <property type="evidence" value="ECO:0007669"/>
    <property type="project" value="InterPro"/>
</dbReference>
<dbReference type="InterPro" id="IPR036097">
    <property type="entry name" value="HisK_dim/P_sf"/>
</dbReference>
<feature type="domain" description="CheW-like" evidence="14">
    <location>
        <begin position="433"/>
        <end position="569"/>
    </location>
</feature>
<dbReference type="InterPro" id="IPR002545">
    <property type="entry name" value="CheW-lke_dom"/>
</dbReference>
<evidence type="ECO:0000259" key="13">
    <source>
        <dbReference type="PROSITE" id="PS50109"/>
    </source>
</evidence>
<dbReference type="InterPro" id="IPR004358">
    <property type="entry name" value="Sig_transdc_His_kin-like_C"/>
</dbReference>
<dbReference type="Pfam" id="PF01584">
    <property type="entry name" value="CheW"/>
    <property type="match status" value="1"/>
</dbReference>
<feature type="modified residue" description="Phosphohistidine" evidence="12">
    <location>
        <position position="58"/>
    </location>
</feature>
<dbReference type="Gene3D" id="2.30.30.40">
    <property type="entry name" value="SH3 Domains"/>
    <property type="match status" value="1"/>
</dbReference>
<proteinExistence type="predicted"/>
<dbReference type="Gene3D" id="3.30.565.10">
    <property type="entry name" value="Histidine kinase-like ATPase, C-terminal domain"/>
    <property type="match status" value="1"/>
</dbReference>
<comment type="catalytic activity">
    <reaction evidence="1">
        <text>ATP + protein L-histidine = ADP + protein N-phospho-L-histidine.</text>
        <dbReference type="EC" id="2.7.13.3"/>
    </reaction>
</comment>
<dbReference type="SMART" id="SM00073">
    <property type="entry name" value="HPT"/>
    <property type="match status" value="1"/>
</dbReference>
<reference evidence="16 17" key="1">
    <citation type="submission" date="2018-12" db="EMBL/GenBank/DDBJ databases">
        <title>Rubrispira sanarue gen. nov., sp., nov., a member of the order Silvanigrellales, isolated from a brackish lake in Hamamatsu Japan.</title>
        <authorList>
            <person name="Maejima Y."/>
            <person name="Iino T."/>
            <person name="Muraguchi Y."/>
            <person name="Fukuda K."/>
            <person name="Nojiri H."/>
            <person name="Ohkuma M."/>
            <person name="Moriuchi R."/>
            <person name="Dohra H."/>
            <person name="Kimbara K."/>
            <person name="Shintani M."/>
        </authorList>
    </citation>
    <scope>NUCLEOTIDE SEQUENCE [LARGE SCALE GENOMIC DNA]</scope>
    <source>
        <strain evidence="16 17">RF1110005</strain>
    </source>
</reference>
<keyword evidence="17" id="KW-1185">Reference proteome</keyword>
<dbReference type="RefSeq" id="WP_130611837.1">
    <property type="nucleotide sequence ID" value="NZ_AP019368.1"/>
</dbReference>
<dbReference type="PROSITE" id="PS50109">
    <property type="entry name" value="HIS_KIN"/>
    <property type="match status" value="1"/>
</dbReference>
<dbReference type="InterPro" id="IPR005467">
    <property type="entry name" value="His_kinase_dom"/>
</dbReference>
<keyword evidence="4" id="KW-0145">Chemotaxis</keyword>
<dbReference type="EMBL" id="AP019368">
    <property type="protein sequence ID" value="BBH54314.1"/>
    <property type="molecule type" value="Genomic_DNA"/>
</dbReference>